<evidence type="ECO:0000256" key="2">
    <source>
        <dbReference type="SAM" id="Phobius"/>
    </source>
</evidence>
<protein>
    <submittedName>
        <fullName evidence="3">Uncharacterized protein</fullName>
    </submittedName>
</protein>
<sequence length="179" mass="20291">MSAQDVAVWLGVIAGVGAAAQVASTVQKRLQRMHQMQEGRLRQLREATRQLRDKARISLDLKREERAMSRELAELQAQIEYGDDTVARETSQEAWLYIFDDRCNPGDKPFTVVVSHPDFRRVSRNAPAEVVESWQAGRRYLMFAAVDKLAQAKANQRHPPERGFVVGPVSLYEGNLDEI</sequence>
<gene>
    <name evidence="3" type="ORF">ACFQPS_06615</name>
</gene>
<keyword evidence="2" id="KW-0472">Membrane</keyword>
<proteinExistence type="predicted"/>
<dbReference type="Proteomes" id="UP001596456">
    <property type="component" value="Unassembled WGS sequence"/>
</dbReference>
<keyword evidence="1" id="KW-0175">Coiled coil</keyword>
<keyword evidence="4" id="KW-1185">Reference proteome</keyword>
<evidence type="ECO:0000313" key="3">
    <source>
        <dbReference type="EMBL" id="MFC7332830.1"/>
    </source>
</evidence>
<comment type="caution">
    <text evidence="3">The sequence shown here is derived from an EMBL/GenBank/DDBJ whole genome shotgun (WGS) entry which is preliminary data.</text>
</comment>
<feature type="transmembrane region" description="Helical" evidence="2">
    <location>
        <begin position="6"/>
        <end position="26"/>
    </location>
</feature>
<evidence type="ECO:0000313" key="4">
    <source>
        <dbReference type="Proteomes" id="UP001596456"/>
    </source>
</evidence>
<keyword evidence="2" id="KW-1133">Transmembrane helix</keyword>
<name>A0ABW2KTY1_9PROT</name>
<feature type="coiled-coil region" evidence="1">
    <location>
        <begin position="27"/>
        <end position="78"/>
    </location>
</feature>
<reference evidence="4" key="1">
    <citation type="journal article" date="2019" name="Int. J. Syst. Evol. Microbiol.">
        <title>The Global Catalogue of Microorganisms (GCM) 10K type strain sequencing project: providing services to taxonomists for standard genome sequencing and annotation.</title>
        <authorList>
            <consortium name="The Broad Institute Genomics Platform"/>
            <consortium name="The Broad Institute Genome Sequencing Center for Infectious Disease"/>
            <person name="Wu L."/>
            <person name="Ma J."/>
        </authorList>
    </citation>
    <scope>NUCLEOTIDE SEQUENCE [LARGE SCALE GENOMIC DNA]</scope>
    <source>
        <strain evidence="4">CGMCC 1.16275</strain>
    </source>
</reference>
<dbReference type="EMBL" id="JBHTCM010000007">
    <property type="protein sequence ID" value="MFC7332830.1"/>
    <property type="molecule type" value="Genomic_DNA"/>
</dbReference>
<accession>A0ABW2KTY1</accession>
<keyword evidence="2" id="KW-0812">Transmembrane</keyword>
<organism evidence="3 4">
    <name type="scientific">Rhodocista pekingensis</name>
    <dbReference type="NCBI Taxonomy" id="201185"/>
    <lineage>
        <taxon>Bacteria</taxon>
        <taxon>Pseudomonadati</taxon>
        <taxon>Pseudomonadota</taxon>
        <taxon>Alphaproteobacteria</taxon>
        <taxon>Rhodospirillales</taxon>
        <taxon>Azospirillaceae</taxon>
        <taxon>Rhodocista</taxon>
    </lineage>
</organism>
<dbReference type="RefSeq" id="WP_377357523.1">
    <property type="nucleotide sequence ID" value="NZ_JBHTCM010000007.1"/>
</dbReference>
<evidence type="ECO:0000256" key="1">
    <source>
        <dbReference type="SAM" id="Coils"/>
    </source>
</evidence>